<dbReference type="InterPro" id="IPR036452">
    <property type="entry name" value="Ribo_hydro-like"/>
</dbReference>
<reference evidence="4" key="1">
    <citation type="submission" date="2016-01" db="EMBL/GenBank/DDBJ databases">
        <title>Complete genome of Planococcus rifietoensis type strain M8.</title>
        <authorList>
            <person name="See-Too W.S."/>
        </authorList>
    </citation>
    <scope>NUCLEOTIDE SEQUENCE [LARGE SCALE GENOMIC DNA]</scope>
    <source>
        <strain evidence="4">M8</strain>
    </source>
</reference>
<dbReference type="CDD" id="cd02651">
    <property type="entry name" value="nuc_hydro_IU_UC_XIUA"/>
    <property type="match status" value="1"/>
</dbReference>
<evidence type="ECO:0000256" key="1">
    <source>
        <dbReference type="ARBA" id="ARBA00022801"/>
    </source>
</evidence>
<dbReference type="Proteomes" id="UP000067683">
    <property type="component" value="Chromosome"/>
</dbReference>
<feature type="domain" description="Inosine/uridine-preferring nucleoside hydrolase" evidence="3">
    <location>
        <begin position="6"/>
        <end position="304"/>
    </location>
</feature>
<dbReference type="SUPFAM" id="SSF53590">
    <property type="entry name" value="Nucleoside hydrolase"/>
    <property type="match status" value="1"/>
</dbReference>
<proteinExistence type="predicted"/>
<evidence type="ECO:0000259" key="3">
    <source>
        <dbReference type="Pfam" id="PF01156"/>
    </source>
</evidence>
<dbReference type="OrthoDB" id="9797882at2"/>
<dbReference type="GO" id="GO:0008477">
    <property type="term" value="F:purine nucleosidase activity"/>
    <property type="evidence" value="ECO:0007669"/>
    <property type="project" value="TreeGrafter"/>
</dbReference>
<dbReference type="PANTHER" id="PTHR12304">
    <property type="entry name" value="INOSINE-URIDINE PREFERRING NUCLEOSIDE HYDROLASE"/>
    <property type="match status" value="1"/>
</dbReference>
<keyword evidence="5" id="KW-1185">Reference proteome</keyword>
<dbReference type="AlphaFoldDB" id="A0A0U2Z8T4"/>
<dbReference type="EMBL" id="CP013659">
    <property type="protein sequence ID" value="ALS75596.1"/>
    <property type="molecule type" value="Genomic_DNA"/>
</dbReference>
<dbReference type="GO" id="GO:0005829">
    <property type="term" value="C:cytosol"/>
    <property type="evidence" value="ECO:0007669"/>
    <property type="project" value="TreeGrafter"/>
</dbReference>
<organism evidence="4 5">
    <name type="scientific">Planococcus rifietoensis</name>
    <dbReference type="NCBI Taxonomy" id="200991"/>
    <lineage>
        <taxon>Bacteria</taxon>
        <taxon>Bacillati</taxon>
        <taxon>Bacillota</taxon>
        <taxon>Bacilli</taxon>
        <taxon>Bacillales</taxon>
        <taxon>Caryophanaceae</taxon>
        <taxon>Planococcus</taxon>
    </lineage>
</organism>
<gene>
    <name evidence="4" type="ORF">AUC31_10495</name>
</gene>
<name>A0A0U2Z8T4_9BACL</name>
<dbReference type="GO" id="GO:0006152">
    <property type="term" value="P:purine nucleoside catabolic process"/>
    <property type="evidence" value="ECO:0007669"/>
    <property type="project" value="TreeGrafter"/>
</dbReference>
<accession>A0A0U2Z8T4</accession>
<dbReference type="Pfam" id="PF01156">
    <property type="entry name" value="IU_nuc_hydro"/>
    <property type="match status" value="1"/>
</dbReference>
<dbReference type="Gene3D" id="3.90.245.10">
    <property type="entry name" value="Ribonucleoside hydrolase-like"/>
    <property type="match status" value="1"/>
</dbReference>
<keyword evidence="1" id="KW-0378">Hydrolase</keyword>
<dbReference type="STRING" id="200991.AUC31_10495"/>
<evidence type="ECO:0000256" key="2">
    <source>
        <dbReference type="ARBA" id="ARBA00023295"/>
    </source>
</evidence>
<protein>
    <submittedName>
        <fullName evidence="4">Ribosylpyrimidine nucleosidase</fullName>
    </submittedName>
</protein>
<dbReference type="KEGG" id="prt:AUC31_10495"/>
<keyword evidence="2" id="KW-0326">Glycosidase</keyword>
<dbReference type="InterPro" id="IPR001910">
    <property type="entry name" value="Inosine/uridine_hydrolase_dom"/>
</dbReference>
<dbReference type="InterPro" id="IPR023186">
    <property type="entry name" value="IUNH"/>
</dbReference>
<sequence>MARLPIMIDTDPGIDDAMMLTLAFAHDDALDVRLVTTCSGNISQDKTNYNARTFLSYIGAQVEVARGLEQPMFRELEMAEEIHGESGFGNVEFPPPTLPVSERPAIAAMRETLLASEEKMTLVATGPLTNVAALLLAHPEVKPKIERISWMGGAAVGGNMSPSAEFNAYVDPHAVEIVFRSNVPVVMSGLDVTHKAFVTLEEAQGILAIGTEFAEKAYSLVTHYLDVIKRTPFHEENYDQVLHFHDVCAVMYLLKPELFEGQDCFVEASLEGITAGATVVDFTNRTGEKPNVHVLHSVDREAFVAEFVKAVKVISDRVEFR</sequence>
<dbReference type="PANTHER" id="PTHR12304:SF15">
    <property type="entry name" value="NON-SPECIFIC RIBONUCLEOSIDE HYDROLASE RIHC"/>
    <property type="match status" value="1"/>
</dbReference>
<evidence type="ECO:0000313" key="5">
    <source>
        <dbReference type="Proteomes" id="UP000067683"/>
    </source>
</evidence>
<dbReference type="RefSeq" id="WP_058382299.1">
    <property type="nucleotide sequence ID" value="NZ_CP013659.2"/>
</dbReference>
<evidence type="ECO:0000313" key="4">
    <source>
        <dbReference type="EMBL" id="ALS75596.1"/>
    </source>
</evidence>